<dbReference type="PROSITE" id="PS51471">
    <property type="entry name" value="FE2OG_OXY"/>
    <property type="match status" value="1"/>
</dbReference>
<evidence type="ECO:0000256" key="5">
    <source>
        <dbReference type="RuleBase" id="RU003682"/>
    </source>
</evidence>
<organism evidence="7 8">
    <name type="scientific">Canna indica</name>
    <name type="common">Indian-shot</name>
    <dbReference type="NCBI Taxonomy" id="4628"/>
    <lineage>
        <taxon>Eukaryota</taxon>
        <taxon>Viridiplantae</taxon>
        <taxon>Streptophyta</taxon>
        <taxon>Embryophyta</taxon>
        <taxon>Tracheophyta</taxon>
        <taxon>Spermatophyta</taxon>
        <taxon>Magnoliopsida</taxon>
        <taxon>Liliopsida</taxon>
        <taxon>Zingiberales</taxon>
        <taxon>Cannaceae</taxon>
        <taxon>Canna</taxon>
    </lineage>
</organism>
<dbReference type="EMBL" id="CP136895">
    <property type="protein sequence ID" value="WOL09883.1"/>
    <property type="molecule type" value="Genomic_DNA"/>
</dbReference>
<evidence type="ECO:0000256" key="3">
    <source>
        <dbReference type="ARBA" id="ARBA00023002"/>
    </source>
</evidence>
<keyword evidence="4 5" id="KW-0408">Iron</keyword>
<dbReference type="GO" id="GO:0046872">
    <property type="term" value="F:metal ion binding"/>
    <property type="evidence" value="ECO:0007669"/>
    <property type="project" value="UniProtKB-KW"/>
</dbReference>
<dbReference type="Gene3D" id="2.60.120.330">
    <property type="entry name" value="B-lactam Antibiotic, Isopenicillin N Synthase, Chain"/>
    <property type="match status" value="1"/>
</dbReference>
<dbReference type="PANTHER" id="PTHR10209">
    <property type="entry name" value="OXIDOREDUCTASE, 2OG-FE II OXYGENASE FAMILY PROTEIN"/>
    <property type="match status" value="1"/>
</dbReference>
<evidence type="ECO:0000256" key="1">
    <source>
        <dbReference type="ARBA" id="ARBA00008056"/>
    </source>
</evidence>
<evidence type="ECO:0000313" key="8">
    <source>
        <dbReference type="Proteomes" id="UP001327560"/>
    </source>
</evidence>
<dbReference type="FunFam" id="2.60.120.330:FF:000005">
    <property type="entry name" value="1-aminocyclopropane-1-carboxylate oxidase homolog 1"/>
    <property type="match status" value="1"/>
</dbReference>
<dbReference type="GO" id="GO:0051213">
    <property type="term" value="F:dioxygenase activity"/>
    <property type="evidence" value="ECO:0007669"/>
    <property type="project" value="UniProtKB-ARBA"/>
</dbReference>
<dbReference type="Pfam" id="PF03171">
    <property type="entry name" value="2OG-FeII_Oxy"/>
    <property type="match status" value="1"/>
</dbReference>
<keyword evidence="8" id="KW-1185">Reference proteome</keyword>
<evidence type="ECO:0000313" key="7">
    <source>
        <dbReference type="EMBL" id="WOL09883.1"/>
    </source>
</evidence>
<dbReference type="Pfam" id="PF14226">
    <property type="entry name" value="DIOX_N"/>
    <property type="match status" value="1"/>
</dbReference>
<dbReference type="AlphaFoldDB" id="A0AAQ3QHV6"/>
<evidence type="ECO:0000259" key="6">
    <source>
        <dbReference type="PROSITE" id="PS51471"/>
    </source>
</evidence>
<comment type="similarity">
    <text evidence="1 5">Belongs to the iron/ascorbate-dependent oxidoreductase family.</text>
</comment>
<evidence type="ECO:0000256" key="2">
    <source>
        <dbReference type="ARBA" id="ARBA00022723"/>
    </source>
</evidence>
<dbReference type="InterPro" id="IPR005123">
    <property type="entry name" value="Oxoglu/Fe-dep_dioxygenase_dom"/>
</dbReference>
<reference evidence="7 8" key="1">
    <citation type="submission" date="2023-10" db="EMBL/GenBank/DDBJ databases">
        <title>Chromosome-scale genome assembly provides insights into flower coloration mechanisms of Canna indica.</title>
        <authorList>
            <person name="Li C."/>
        </authorList>
    </citation>
    <scope>NUCLEOTIDE SEQUENCE [LARGE SCALE GENOMIC DNA]</scope>
    <source>
        <tissue evidence="7">Flower</tissue>
    </source>
</reference>
<dbReference type="SUPFAM" id="SSF51197">
    <property type="entry name" value="Clavaminate synthase-like"/>
    <property type="match status" value="1"/>
</dbReference>
<gene>
    <name evidence="7" type="ORF">Cni_G18636</name>
</gene>
<dbReference type="InterPro" id="IPR027443">
    <property type="entry name" value="IPNS-like_sf"/>
</dbReference>
<feature type="domain" description="Fe2OG dioxygenase" evidence="6">
    <location>
        <begin position="212"/>
        <end position="312"/>
    </location>
</feature>
<sequence length="364" mass="40547">MAVPISLVDYDRTAELKAFDETKAGVQGLVAGGATKVPQIFVLPPKVRDTDAGANQEAEVEKRLRLPLVDLDGDRAEAVEAIRRAIGEWGFFQVVGHGMPLRAMEAALEGVRSFHEGNAGAKAALYSRDARRAVMYSCNFGLYQVPVPNWRDTLYCRMAPDPPKPEELPDSCREVLMEYTDHVNELGKTLFELLSEALGLNPKYLEDMDCKQGLILLCHYYPPCPEPDIAIGTSKHSDSGFLTVLLQDHIGGLQVLHQDKWVEVLPIPGALVINIGDLLQMISNDKFRSVEHRVVAKKEGPRISIACFFSTHFHPCSTRLYGPIKELISGESPPLYREILVRDYVAEYYSRGLDGRAAKSHFRL</sequence>
<proteinExistence type="inferred from homology"/>
<protein>
    <recommendedName>
        <fullName evidence="6">Fe2OG dioxygenase domain-containing protein</fullName>
    </recommendedName>
</protein>
<keyword evidence="3 5" id="KW-0560">Oxidoreductase</keyword>
<keyword evidence="2 5" id="KW-0479">Metal-binding</keyword>
<dbReference type="PANTHER" id="PTHR10209:SF428">
    <property type="entry name" value="OS04G0182200 PROTEIN"/>
    <property type="match status" value="1"/>
</dbReference>
<dbReference type="Proteomes" id="UP001327560">
    <property type="component" value="Chromosome 6"/>
</dbReference>
<dbReference type="InterPro" id="IPR044861">
    <property type="entry name" value="IPNS-like_FE2OG_OXY"/>
</dbReference>
<accession>A0AAQ3QHV6</accession>
<dbReference type="InterPro" id="IPR026992">
    <property type="entry name" value="DIOX_N"/>
</dbReference>
<evidence type="ECO:0000256" key="4">
    <source>
        <dbReference type="ARBA" id="ARBA00023004"/>
    </source>
</evidence>
<name>A0AAQ3QHV6_9LILI</name>